<accession>A0ABV5P648</accession>
<name>A0ABV5P648_STRCM</name>
<proteinExistence type="predicted"/>
<evidence type="ECO:0000313" key="3">
    <source>
        <dbReference type="Proteomes" id="UP001589718"/>
    </source>
</evidence>
<comment type="caution">
    <text evidence="2">The sequence shown here is derived from an EMBL/GenBank/DDBJ whole genome shotgun (WGS) entry which is preliminary data.</text>
</comment>
<dbReference type="Proteomes" id="UP001589718">
    <property type="component" value="Unassembled WGS sequence"/>
</dbReference>
<protein>
    <submittedName>
        <fullName evidence="2">Uncharacterized protein</fullName>
    </submittedName>
</protein>
<sequence length="52" mass="5767">MKAKLRARTLLDAVRTAERNGWIRAAGEPAGPDRRSGPRGRPGVRWGVDDLR</sequence>
<dbReference type="RefSeq" id="WP_380836468.1">
    <property type="nucleotide sequence ID" value="NZ_JBHMCR010000001.1"/>
</dbReference>
<organism evidence="2 3">
    <name type="scientific">Streptomyces cremeus</name>
    <dbReference type="NCBI Taxonomy" id="66881"/>
    <lineage>
        <taxon>Bacteria</taxon>
        <taxon>Bacillati</taxon>
        <taxon>Actinomycetota</taxon>
        <taxon>Actinomycetes</taxon>
        <taxon>Kitasatosporales</taxon>
        <taxon>Streptomycetaceae</taxon>
        <taxon>Streptomyces</taxon>
    </lineage>
</organism>
<keyword evidence="3" id="KW-1185">Reference proteome</keyword>
<dbReference type="EMBL" id="JBHMCR010000001">
    <property type="protein sequence ID" value="MFB9518578.1"/>
    <property type="molecule type" value="Genomic_DNA"/>
</dbReference>
<feature type="region of interest" description="Disordered" evidence="1">
    <location>
        <begin position="22"/>
        <end position="52"/>
    </location>
</feature>
<gene>
    <name evidence="2" type="ORF">ACFFTU_01240</name>
</gene>
<evidence type="ECO:0000256" key="1">
    <source>
        <dbReference type="SAM" id="MobiDB-lite"/>
    </source>
</evidence>
<evidence type="ECO:0000313" key="2">
    <source>
        <dbReference type="EMBL" id="MFB9518578.1"/>
    </source>
</evidence>
<reference evidence="2 3" key="1">
    <citation type="submission" date="2024-09" db="EMBL/GenBank/DDBJ databases">
        <authorList>
            <person name="Sun Q."/>
            <person name="Mori K."/>
        </authorList>
    </citation>
    <scope>NUCLEOTIDE SEQUENCE [LARGE SCALE GENOMIC DNA]</scope>
    <source>
        <strain evidence="2 3">JCM 4362</strain>
    </source>
</reference>